<evidence type="ECO:0008006" key="3">
    <source>
        <dbReference type="Google" id="ProtNLM"/>
    </source>
</evidence>
<name>A0A1H6F8J8_9GAMM</name>
<reference evidence="1 2" key="1">
    <citation type="submission" date="2016-10" db="EMBL/GenBank/DDBJ databases">
        <authorList>
            <person name="de Groot N.N."/>
        </authorList>
    </citation>
    <scope>NUCLEOTIDE SEQUENCE [LARGE SCALE GENOMIC DNA]</scope>
    <source>
        <strain evidence="1">MBHS1</strain>
    </source>
</reference>
<protein>
    <recommendedName>
        <fullName evidence="3">DUF4178 domain-containing protein</fullName>
    </recommendedName>
</protein>
<dbReference type="AlphaFoldDB" id="A0A1H6F8J8"/>
<dbReference type="EMBL" id="FMSV02000492">
    <property type="protein sequence ID" value="SEH06442.1"/>
    <property type="molecule type" value="Genomic_DNA"/>
</dbReference>
<dbReference type="RefSeq" id="WP_103920226.1">
    <property type="nucleotide sequence ID" value="NZ_FMSV02000492.1"/>
</dbReference>
<keyword evidence="2" id="KW-1185">Reference proteome</keyword>
<organism evidence="1 2">
    <name type="scientific">Candidatus Venteria ishoeyi</name>
    <dbReference type="NCBI Taxonomy" id="1899563"/>
    <lineage>
        <taxon>Bacteria</taxon>
        <taxon>Pseudomonadati</taxon>
        <taxon>Pseudomonadota</taxon>
        <taxon>Gammaproteobacteria</taxon>
        <taxon>Thiotrichales</taxon>
        <taxon>Thiotrichaceae</taxon>
        <taxon>Venteria</taxon>
    </lineage>
</organism>
<proteinExistence type="predicted"/>
<dbReference type="Proteomes" id="UP000236724">
    <property type="component" value="Unassembled WGS sequence"/>
</dbReference>
<dbReference type="OrthoDB" id="158206at2"/>
<evidence type="ECO:0000313" key="2">
    <source>
        <dbReference type="Proteomes" id="UP000236724"/>
    </source>
</evidence>
<gene>
    <name evidence="1" type="ORF">MBHS_02304</name>
</gene>
<accession>A0A1H6F8J8</accession>
<evidence type="ECO:0000313" key="1">
    <source>
        <dbReference type="EMBL" id="SEH06442.1"/>
    </source>
</evidence>
<sequence length="186" mass="21480">MANLVTLSCPTCGAAIRVAGNVNSLDCEHCHNHFILENQVQKIPAAEQDKLRPLVTYTHQLGQWLRVGDYEICVHEIFEEKIKNQWMVYANVEYRNQVQTTLSCRVGQWIMFDTENYSYDGVSQSQFFEDKGRPRLSERIIAPRTGVRGWLAFKKPLQAEMERLQFLTGYMSEHTVNFMLKAESTG</sequence>